<evidence type="ECO:0000313" key="2">
    <source>
        <dbReference type="EMBL" id="THJ74409.1"/>
    </source>
</evidence>
<dbReference type="Pfam" id="PF14216">
    <property type="entry name" value="DUF4326"/>
    <property type="match status" value="1"/>
</dbReference>
<dbReference type="OrthoDB" id="3483205at2"/>
<protein>
    <submittedName>
        <fullName evidence="2">DUF4326 domain-containing protein</fullName>
    </submittedName>
</protein>
<keyword evidence="3" id="KW-1185">Reference proteome</keyword>
<dbReference type="Proteomes" id="UP000305282">
    <property type="component" value="Unassembled WGS sequence"/>
</dbReference>
<comment type="caution">
    <text evidence="2">The sequence shown here is derived from an EMBL/GenBank/DDBJ whole genome shotgun (WGS) entry which is preliminary data.</text>
</comment>
<dbReference type="AlphaFoldDB" id="A0A4V3Z7J2"/>
<reference evidence="2 3" key="1">
    <citation type="submission" date="2019-04" db="EMBL/GenBank/DDBJ databases">
        <title>Draft genome sequences for three unisolated Alnus-infective Frankia Sp+ strains, AgTrS, AiOr and AvVan, the first sequenced Frankia strains able to sporulate in-planta.</title>
        <authorList>
            <person name="Bethencourt L."/>
            <person name="Vautrin F."/>
            <person name="Taib N."/>
            <person name="Dubost A."/>
            <person name="Castro-Garcia L."/>
            <person name="Imbaud O."/>
            <person name="Abrouk D."/>
            <person name="Fournier P."/>
            <person name="Briolay J."/>
            <person name="Nguyen A."/>
            <person name="Normand P."/>
            <person name="Fernandez M.P."/>
            <person name="Brochier-Armanet C."/>
            <person name="Herrera-Belaroussi A."/>
        </authorList>
    </citation>
    <scope>NUCLEOTIDE SEQUENCE [LARGE SCALE GENOMIC DNA]</scope>
    <source>
        <strain evidence="2 3">AvVan</strain>
    </source>
</reference>
<name>A0A4V3Z7J2_9ACTN</name>
<dbReference type="EMBL" id="SSXH01000249">
    <property type="protein sequence ID" value="THJ74409.1"/>
    <property type="molecule type" value="Genomic_DNA"/>
</dbReference>
<evidence type="ECO:0000313" key="3">
    <source>
        <dbReference type="Proteomes" id="UP000305282"/>
    </source>
</evidence>
<feature type="domain" description="DUF4326" evidence="1">
    <location>
        <begin position="31"/>
        <end position="99"/>
    </location>
</feature>
<sequence>MGAGETAVVRLPGLYQPYGPLLRHLRAAGLLVRIGRGTPWGNPYRLRPGASVDERAEVIAAYERDLLARPDLLARLPELRGRALGCWCAPLPCHGDVLARLANVAGQAGS</sequence>
<dbReference type="InterPro" id="IPR025475">
    <property type="entry name" value="DUF4326"/>
</dbReference>
<proteinExistence type="predicted"/>
<accession>A0A4V3Z7J2</accession>
<gene>
    <name evidence="2" type="ORF">E7Y31_11650</name>
</gene>
<organism evidence="2 3">
    <name type="scientific">Candidatus Frankia alpina</name>
    <dbReference type="NCBI Taxonomy" id="2699483"/>
    <lineage>
        <taxon>Bacteria</taxon>
        <taxon>Bacillati</taxon>
        <taxon>Actinomycetota</taxon>
        <taxon>Actinomycetes</taxon>
        <taxon>Frankiales</taxon>
        <taxon>Frankiaceae</taxon>
        <taxon>Frankia</taxon>
    </lineage>
</organism>
<evidence type="ECO:0000259" key="1">
    <source>
        <dbReference type="Pfam" id="PF14216"/>
    </source>
</evidence>